<dbReference type="InterPro" id="IPR029058">
    <property type="entry name" value="AB_hydrolase_fold"/>
</dbReference>
<feature type="domain" description="Phospholipase/carboxylesterase/thioesterase" evidence="3">
    <location>
        <begin position="18"/>
        <end position="226"/>
    </location>
</feature>
<dbReference type="InterPro" id="IPR050565">
    <property type="entry name" value="LYPA1-2/EST-like"/>
</dbReference>
<organism evidence="4 5">
    <name type="scientific">Thiothrix winogradskyi</name>
    <dbReference type="NCBI Taxonomy" id="96472"/>
    <lineage>
        <taxon>Bacteria</taxon>
        <taxon>Pseudomonadati</taxon>
        <taxon>Pseudomonadota</taxon>
        <taxon>Gammaproteobacteria</taxon>
        <taxon>Thiotrichales</taxon>
        <taxon>Thiotrichaceae</taxon>
        <taxon>Thiothrix</taxon>
    </lineage>
</organism>
<reference evidence="4" key="1">
    <citation type="journal article" date="2022" name="Microorganisms">
        <title>Two New Species of Filamentous Sulfur Bacteria of the Genus Thiothrix, Thiothrix winogradskyi sp. nov. and 'Candidatus Thiothrix sulfatifontis' sp. nov.</title>
        <authorList>
            <person name="Ravin N.V."/>
            <person name="Rossetti S."/>
            <person name="Beletsky A.V."/>
            <person name="Kadnikov V.V."/>
            <person name="Rudenko T.S."/>
            <person name="Smolyakov D.D."/>
            <person name="Moskvitina M.I."/>
            <person name="Gureeva M.V."/>
            <person name="Mardanov A.V."/>
            <person name="Grabovich M.Y."/>
        </authorList>
    </citation>
    <scope>NUCLEOTIDE SEQUENCE</scope>
    <source>
        <strain evidence="4">CT3</strain>
    </source>
</reference>
<evidence type="ECO:0000256" key="1">
    <source>
        <dbReference type="ARBA" id="ARBA00006499"/>
    </source>
</evidence>
<dbReference type="InterPro" id="IPR003140">
    <property type="entry name" value="PLipase/COase/thioEstase"/>
</dbReference>
<dbReference type="EMBL" id="CP091244">
    <property type="protein sequence ID" value="UJS23074.1"/>
    <property type="molecule type" value="Genomic_DNA"/>
</dbReference>
<dbReference type="SUPFAM" id="SSF53474">
    <property type="entry name" value="alpha/beta-Hydrolases"/>
    <property type="match status" value="1"/>
</dbReference>
<sequence>MQQSPHQPPIHYLPAVEVEPTSPATAAVIWLHGLGADGHDFVPIIPELGLPPDHGIRFIFPHAPALPVTVNGGYVMPAWYDILEIDLDRKVDVAQLQTSAHEVGKLIEREIARGIPSERIVIAGFSQGGAVAYQSALSYPKPLAGLLALSTYFATTDTVDLNAANAQLPIHIFHGKQDTIVPDLLALKACRWLRERGYAPAYSEYPLGHNVFAEEIAEVGRCLRKWLN</sequence>
<name>A0ABY3SVA6_9GAMM</name>
<keyword evidence="5" id="KW-1185">Reference proteome</keyword>
<evidence type="ECO:0000313" key="4">
    <source>
        <dbReference type="EMBL" id="UJS23074.1"/>
    </source>
</evidence>
<evidence type="ECO:0000313" key="5">
    <source>
        <dbReference type="Proteomes" id="UP001054801"/>
    </source>
</evidence>
<dbReference type="PANTHER" id="PTHR10655">
    <property type="entry name" value="LYSOPHOSPHOLIPASE-RELATED"/>
    <property type="match status" value="1"/>
</dbReference>
<comment type="similarity">
    <text evidence="1">Belongs to the AB hydrolase superfamily. AB hydrolase 2 family.</text>
</comment>
<dbReference type="RefSeq" id="WP_236496933.1">
    <property type="nucleotide sequence ID" value="NZ_CP091244.1"/>
</dbReference>
<keyword evidence="2 4" id="KW-0378">Hydrolase</keyword>
<dbReference type="Gene3D" id="3.40.50.1820">
    <property type="entry name" value="alpha/beta hydrolase"/>
    <property type="match status" value="1"/>
</dbReference>
<gene>
    <name evidence="4" type="ORF">L2Y54_14120</name>
</gene>
<accession>A0ABY3SVA6</accession>
<proteinExistence type="inferred from homology"/>
<dbReference type="PANTHER" id="PTHR10655:SF17">
    <property type="entry name" value="LYSOPHOSPHOLIPASE-LIKE PROTEIN 1"/>
    <property type="match status" value="1"/>
</dbReference>
<dbReference type="Pfam" id="PF02230">
    <property type="entry name" value="Abhydrolase_2"/>
    <property type="match status" value="1"/>
</dbReference>
<dbReference type="GO" id="GO:0016787">
    <property type="term" value="F:hydrolase activity"/>
    <property type="evidence" value="ECO:0007669"/>
    <property type="project" value="UniProtKB-KW"/>
</dbReference>
<dbReference type="Proteomes" id="UP001054801">
    <property type="component" value="Chromosome"/>
</dbReference>
<protein>
    <submittedName>
        <fullName evidence="4">Alpha/beta hydrolase</fullName>
    </submittedName>
</protein>
<evidence type="ECO:0000256" key="2">
    <source>
        <dbReference type="ARBA" id="ARBA00022801"/>
    </source>
</evidence>
<evidence type="ECO:0000259" key="3">
    <source>
        <dbReference type="Pfam" id="PF02230"/>
    </source>
</evidence>